<dbReference type="InterPro" id="IPR027275">
    <property type="entry name" value="PRC-brl_dom"/>
</dbReference>
<dbReference type="PANTHER" id="PTHR38463:SF1">
    <property type="entry name" value="STRESS RESPONSE PROTEIN YSNF"/>
    <property type="match status" value="1"/>
</dbReference>
<feature type="compositionally biased region" description="Basic and acidic residues" evidence="1">
    <location>
        <begin position="120"/>
        <end position="130"/>
    </location>
</feature>
<evidence type="ECO:0000313" key="4">
    <source>
        <dbReference type="EMBL" id="TKW63280.1"/>
    </source>
</evidence>
<organism evidence="4 5">
    <name type="scientific">Paracoccus denitrificans</name>
    <dbReference type="NCBI Taxonomy" id="266"/>
    <lineage>
        <taxon>Bacteria</taxon>
        <taxon>Pseudomonadati</taxon>
        <taxon>Pseudomonadota</taxon>
        <taxon>Alphaproteobacteria</taxon>
        <taxon>Rhodobacterales</taxon>
        <taxon>Paracoccaceae</taxon>
        <taxon>Paracoccus</taxon>
    </lineage>
</organism>
<feature type="compositionally biased region" description="Low complexity" evidence="1">
    <location>
        <begin position="108"/>
        <end position="119"/>
    </location>
</feature>
<feature type="region of interest" description="Disordered" evidence="1">
    <location>
        <begin position="103"/>
        <end position="147"/>
    </location>
</feature>
<comment type="caution">
    <text evidence="4">The sequence shown here is derived from an EMBL/GenBank/DDBJ whole genome shotgun (WGS) entry which is preliminary data.</text>
</comment>
<dbReference type="NCBIfam" id="TIGR02271">
    <property type="entry name" value="YsnF/AvaK domain"/>
    <property type="match status" value="1"/>
</dbReference>
<dbReference type="EMBL" id="VAFL01000036">
    <property type="protein sequence ID" value="TKW63280.1"/>
    <property type="molecule type" value="Genomic_DNA"/>
</dbReference>
<dbReference type="InterPro" id="IPR014747">
    <property type="entry name" value="Bac_photo_RC_H_C"/>
</dbReference>
<evidence type="ECO:0000259" key="2">
    <source>
        <dbReference type="Pfam" id="PF05239"/>
    </source>
</evidence>
<evidence type="ECO:0000256" key="1">
    <source>
        <dbReference type="SAM" id="MobiDB-lite"/>
    </source>
</evidence>
<dbReference type="Gene3D" id="3.90.50.10">
    <property type="entry name" value="Photosynthetic Reaction Center, subunit H, domain 2"/>
    <property type="match status" value="1"/>
</dbReference>
<dbReference type="Pfam" id="PF05239">
    <property type="entry name" value="PRC"/>
    <property type="match status" value="1"/>
</dbReference>
<feature type="region of interest" description="Disordered" evidence="1">
    <location>
        <begin position="238"/>
        <end position="271"/>
    </location>
</feature>
<feature type="domain" description="DUF2382" evidence="3">
    <location>
        <begin position="148"/>
        <end position="262"/>
    </location>
</feature>
<dbReference type="AlphaFoldDB" id="A0A533I009"/>
<dbReference type="Pfam" id="PF09557">
    <property type="entry name" value="DUF2382"/>
    <property type="match status" value="1"/>
</dbReference>
<accession>A0A533I009</accession>
<gene>
    <name evidence="4" type="ORF">DI616_19800</name>
</gene>
<feature type="compositionally biased region" description="Basic and acidic residues" evidence="1">
    <location>
        <begin position="254"/>
        <end position="271"/>
    </location>
</feature>
<dbReference type="SUPFAM" id="SSF50346">
    <property type="entry name" value="PRC-barrel domain"/>
    <property type="match status" value="1"/>
</dbReference>
<sequence length="271" mass="30002">MGDDKNDLQALENATVYDSENKKIGSVGQVYVDNETGRPTFVTVNTGLFGTRETFVPVDAARPADGDLVVPFTKDFIKDAPSVEADGQISPQEEQELFRYYQNGGGTTDRTAPAPTADTAGRDERRDDSRAQAGRTAAGDGVEDDSQMVAHEERLRVDTHQQEAGRARLRKRVRTEVQNIEVPVRREELVVEREAIDPDSADARSTGSIDESANEEEVVTLKEERPVVQKETVATEKVKVGKRTVQETETVSADLRKEEIDVDRDTDPRGR</sequence>
<dbReference type="InterPro" id="IPR019060">
    <property type="entry name" value="DUF2382"/>
</dbReference>
<dbReference type="InterPro" id="IPR011033">
    <property type="entry name" value="PRC_barrel-like_sf"/>
</dbReference>
<dbReference type="PANTHER" id="PTHR38463">
    <property type="entry name" value="STRESS RESPONSE PROTEIN YSNF"/>
    <property type="match status" value="1"/>
</dbReference>
<evidence type="ECO:0000259" key="3">
    <source>
        <dbReference type="Pfam" id="PF09557"/>
    </source>
</evidence>
<proteinExistence type="predicted"/>
<evidence type="ECO:0000313" key="5">
    <source>
        <dbReference type="Proteomes" id="UP000315344"/>
    </source>
</evidence>
<dbReference type="InterPro" id="IPR052967">
    <property type="entry name" value="Stress_Response_Assoc"/>
</dbReference>
<dbReference type="GO" id="GO:0030077">
    <property type="term" value="C:plasma membrane light-harvesting complex"/>
    <property type="evidence" value="ECO:0007669"/>
    <property type="project" value="InterPro"/>
</dbReference>
<feature type="domain" description="PRC-barrel" evidence="2">
    <location>
        <begin position="10"/>
        <end position="75"/>
    </location>
</feature>
<name>A0A533I009_PARDE</name>
<feature type="region of interest" description="Disordered" evidence="1">
    <location>
        <begin position="196"/>
        <end position="226"/>
    </location>
</feature>
<dbReference type="Proteomes" id="UP000315344">
    <property type="component" value="Unassembled WGS sequence"/>
</dbReference>
<protein>
    <submittedName>
        <fullName evidence="4">DUF2382 domain-containing protein</fullName>
    </submittedName>
</protein>
<reference evidence="4 5" key="1">
    <citation type="journal article" date="2017" name="Nat. Commun.">
        <title>In situ click chemistry generation of cyclooxygenase-2 inhibitors.</title>
        <authorList>
            <person name="Bhardwaj A."/>
            <person name="Kaur J."/>
            <person name="Wuest M."/>
            <person name="Wuest F."/>
        </authorList>
    </citation>
    <scope>NUCLEOTIDE SEQUENCE [LARGE SCALE GENOMIC DNA]</scope>
    <source>
        <strain evidence="4">S2_012_000_R3_94</strain>
    </source>
</reference>
<dbReference type="GO" id="GO:0019684">
    <property type="term" value="P:photosynthesis, light reaction"/>
    <property type="evidence" value="ECO:0007669"/>
    <property type="project" value="InterPro"/>
</dbReference>